<feature type="transmembrane region" description="Helical" evidence="2">
    <location>
        <begin position="886"/>
        <end position="913"/>
    </location>
</feature>
<evidence type="ECO:0000313" key="3">
    <source>
        <dbReference type="EMBL" id="OAL35908.1"/>
    </source>
</evidence>
<feature type="region of interest" description="Disordered" evidence="1">
    <location>
        <begin position="125"/>
        <end position="201"/>
    </location>
</feature>
<dbReference type="RefSeq" id="XP_022500920.1">
    <property type="nucleotide sequence ID" value="XM_022643109.1"/>
</dbReference>
<evidence type="ECO:0000256" key="2">
    <source>
        <dbReference type="SAM" id="Phobius"/>
    </source>
</evidence>
<feature type="compositionally biased region" description="Acidic residues" evidence="1">
    <location>
        <begin position="746"/>
        <end position="771"/>
    </location>
</feature>
<name>A0A178D1C0_9EURO</name>
<reference evidence="3 4" key="1">
    <citation type="submission" date="2016-03" db="EMBL/GenBank/DDBJ databases">
        <title>The draft genome sequence of Fonsecaea nubica causative agent of cutaneous subcutaneous infection in human host.</title>
        <authorList>
            <person name="Costa F."/>
            <person name="Sybren D.H."/>
            <person name="Raittz R.T."/>
            <person name="Weiss V.A."/>
            <person name="Leao A.C."/>
            <person name="Gomes R."/>
            <person name="De Souza E.M."/>
            <person name="Pedrosa F.O."/>
            <person name="Steffens M.B."/>
            <person name="Bombassaro A."/>
            <person name="Tadra-Sfeir M.Z."/>
            <person name="Moreno L.F."/>
            <person name="Najafzadeh M.J."/>
            <person name="Felipe M.S."/>
            <person name="Teixeira M."/>
            <person name="Sun J."/>
            <person name="Xi L."/>
            <person name="Castro M.A."/>
            <person name="Vicente V.A."/>
        </authorList>
    </citation>
    <scope>NUCLEOTIDE SEQUENCE [LARGE SCALE GENOMIC DNA]</scope>
    <source>
        <strain evidence="3 4">CBS 269.64</strain>
    </source>
</reference>
<gene>
    <name evidence="3" type="ORF">AYO20_04814</name>
</gene>
<feature type="compositionally biased region" description="Basic and acidic residues" evidence="1">
    <location>
        <begin position="669"/>
        <end position="679"/>
    </location>
</feature>
<feature type="region of interest" description="Disordered" evidence="1">
    <location>
        <begin position="790"/>
        <end position="814"/>
    </location>
</feature>
<protein>
    <submittedName>
        <fullName evidence="3">Uncharacterized protein</fullName>
    </submittedName>
</protein>
<proteinExistence type="predicted"/>
<feature type="compositionally biased region" description="Acidic residues" evidence="1">
    <location>
        <begin position="550"/>
        <end position="564"/>
    </location>
</feature>
<dbReference type="OrthoDB" id="4161243at2759"/>
<feature type="compositionally biased region" description="Polar residues" evidence="1">
    <location>
        <begin position="178"/>
        <end position="195"/>
    </location>
</feature>
<feature type="compositionally biased region" description="Acidic residues" evidence="1">
    <location>
        <begin position="575"/>
        <end position="594"/>
    </location>
</feature>
<feature type="compositionally biased region" description="Acidic residues" evidence="1">
    <location>
        <begin position="637"/>
        <end position="647"/>
    </location>
</feature>
<keyword evidence="2" id="KW-1133">Transmembrane helix</keyword>
<comment type="caution">
    <text evidence="3">The sequence shown here is derived from an EMBL/GenBank/DDBJ whole genome shotgun (WGS) entry which is preliminary data.</text>
</comment>
<evidence type="ECO:0000313" key="4">
    <source>
        <dbReference type="Proteomes" id="UP000185904"/>
    </source>
</evidence>
<feature type="compositionally biased region" description="Basic and acidic residues" evidence="1">
    <location>
        <begin position="537"/>
        <end position="549"/>
    </location>
</feature>
<dbReference type="AlphaFoldDB" id="A0A178D1C0"/>
<organism evidence="3 4">
    <name type="scientific">Fonsecaea nubica</name>
    <dbReference type="NCBI Taxonomy" id="856822"/>
    <lineage>
        <taxon>Eukaryota</taxon>
        <taxon>Fungi</taxon>
        <taxon>Dikarya</taxon>
        <taxon>Ascomycota</taxon>
        <taxon>Pezizomycotina</taxon>
        <taxon>Eurotiomycetes</taxon>
        <taxon>Chaetothyriomycetidae</taxon>
        <taxon>Chaetothyriales</taxon>
        <taxon>Herpotrichiellaceae</taxon>
        <taxon>Fonsecaea</taxon>
    </lineage>
</organism>
<feature type="compositionally biased region" description="Polar residues" evidence="1">
    <location>
        <begin position="790"/>
        <end position="801"/>
    </location>
</feature>
<feature type="region of interest" description="Disordered" evidence="1">
    <location>
        <begin position="746"/>
        <end position="772"/>
    </location>
</feature>
<feature type="compositionally biased region" description="Basic and acidic residues" evidence="1">
    <location>
        <begin position="616"/>
        <end position="633"/>
    </location>
</feature>
<feature type="region of interest" description="Disordered" evidence="1">
    <location>
        <begin position="392"/>
        <end position="726"/>
    </location>
</feature>
<dbReference type="Proteomes" id="UP000185904">
    <property type="component" value="Unassembled WGS sequence"/>
</dbReference>
<accession>A0A178D1C0</accession>
<evidence type="ECO:0000256" key="1">
    <source>
        <dbReference type="SAM" id="MobiDB-lite"/>
    </source>
</evidence>
<dbReference type="EMBL" id="LVCJ01000026">
    <property type="protein sequence ID" value="OAL35908.1"/>
    <property type="molecule type" value="Genomic_DNA"/>
</dbReference>
<dbReference type="GeneID" id="34588232"/>
<feature type="compositionally biased region" description="Acidic residues" evidence="1">
    <location>
        <begin position="704"/>
        <end position="722"/>
    </location>
</feature>
<keyword evidence="2" id="KW-0812">Transmembrane</keyword>
<sequence length="922" mass="100965">MSSANVTQFVNTLREQTRRFIAELPDRSFMLPEIPPMVTDDEDLVVANLRLVLRYLKQVNKLCKRQAATDSSMKVLQHRALVKQFHDVGDWSAKLPPPFETPEAVKEVPRQTPAEERLKRLMSIPWPTKHPSTPATTQSASTSLPLPDAGGCKEETASTPALPEEVGACEGKTVARDTIQNEPDATSRIDNNIPSENCAKADTSSDASIAFKFQGTDSDIAKADSPPPPPSELRSFHFRHASDPLQVKTSEINNYAHQKNRAVSLPITCEDSMQSCFLRWSGETLEEFIRGVEVDDAKHANKQRWLFLIQQPDAVAFLGRWPSPAQLKDFMQMHHLEWVVRVRGKWDWESKPAAVQESADRDANSAEELPVEGDIVNSVEQDTVDQAAVGQDGVESGKVADPAECNDENSVISPVEPTEDAAKNTSDDEQPVLDTPEINEAPSEDVVTDTTANYAESSAVDPATPVQDAPKDIPNDEQPALDDSDVNELPSEDLVTEETTENNKEINESPSENTVADTPENDGESSACDHTTLVQDAPKDTLDDEHPVPDDSDMNESSLEDPVAEEPTTGNCNENNDENNEITDEQPALDDSDVNESTSEDLVTEKAPEGNDEINDEKIETNDEQLVLDKSDANESPPEDPVTEEFTESCNEINDDQPALGDTETNESTSDHLVAEKPSESNNEINEINDKEAVLENSDINECSSEDTITEEPTENTIEENDQNSVFSPLALAQDITQDISIDEQPALDDSDTNESTPEEVIVEDPTENDGENSVIYLGALVQDATKDISTNDQPALNNSDINEHTPQDPTVEESIEDNYENNTQNNDENNVFSPVALVQDSTKDIYHEQPAVDTSDINASASEDLVVAKPGDAVADSPPWSTTAIITGVAASAITACTFCPPLCVMMLYVGISYARAKLWQ</sequence>
<keyword evidence="2" id="KW-0472">Membrane</keyword>
<keyword evidence="4" id="KW-1185">Reference proteome</keyword>
<feature type="compositionally biased region" description="Low complexity" evidence="1">
    <location>
        <begin position="131"/>
        <end position="147"/>
    </location>
</feature>
<feature type="compositionally biased region" description="Acidic residues" evidence="1">
    <location>
        <begin position="479"/>
        <end position="500"/>
    </location>
</feature>